<dbReference type="CDD" id="cd23703">
    <property type="entry name" value="mS26_PET12"/>
    <property type="match status" value="1"/>
</dbReference>
<feature type="region of interest" description="Disordered" evidence="1">
    <location>
        <begin position="283"/>
        <end position="325"/>
    </location>
</feature>
<dbReference type="InterPro" id="IPR058940">
    <property type="entry name" value="mS26_fungi"/>
</dbReference>
<comment type="caution">
    <text evidence="2">The sequence shown here is derived from an EMBL/GenBank/DDBJ whole genome shotgun (WGS) entry which is preliminary data.</text>
</comment>
<organism evidence="2 3">
    <name type="scientific">Dichotomopilus funicola</name>
    <dbReference type="NCBI Taxonomy" id="1934379"/>
    <lineage>
        <taxon>Eukaryota</taxon>
        <taxon>Fungi</taxon>
        <taxon>Dikarya</taxon>
        <taxon>Ascomycota</taxon>
        <taxon>Pezizomycotina</taxon>
        <taxon>Sordariomycetes</taxon>
        <taxon>Sordariomycetidae</taxon>
        <taxon>Sordariales</taxon>
        <taxon>Chaetomiaceae</taxon>
        <taxon>Dichotomopilus</taxon>
    </lineage>
</organism>
<name>A0AAN6V5F1_9PEZI</name>
<evidence type="ECO:0000313" key="3">
    <source>
        <dbReference type="Proteomes" id="UP001302676"/>
    </source>
</evidence>
<keyword evidence="3" id="KW-1185">Reference proteome</keyword>
<protein>
    <submittedName>
        <fullName evidence="2">Uncharacterized protein</fullName>
    </submittedName>
</protein>
<evidence type="ECO:0000313" key="2">
    <source>
        <dbReference type="EMBL" id="KAK4144390.1"/>
    </source>
</evidence>
<reference evidence="2" key="1">
    <citation type="journal article" date="2023" name="Mol. Phylogenet. Evol.">
        <title>Genome-scale phylogeny and comparative genomics of the fungal order Sordariales.</title>
        <authorList>
            <person name="Hensen N."/>
            <person name="Bonometti L."/>
            <person name="Westerberg I."/>
            <person name="Brannstrom I.O."/>
            <person name="Guillou S."/>
            <person name="Cros-Aarteil S."/>
            <person name="Calhoun S."/>
            <person name="Haridas S."/>
            <person name="Kuo A."/>
            <person name="Mondo S."/>
            <person name="Pangilinan J."/>
            <person name="Riley R."/>
            <person name="LaButti K."/>
            <person name="Andreopoulos B."/>
            <person name="Lipzen A."/>
            <person name="Chen C."/>
            <person name="Yan M."/>
            <person name="Daum C."/>
            <person name="Ng V."/>
            <person name="Clum A."/>
            <person name="Steindorff A."/>
            <person name="Ohm R.A."/>
            <person name="Martin F."/>
            <person name="Silar P."/>
            <person name="Natvig D.O."/>
            <person name="Lalanne C."/>
            <person name="Gautier V."/>
            <person name="Ament-Velasquez S.L."/>
            <person name="Kruys A."/>
            <person name="Hutchinson M.I."/>
            <person name="Powell A.J."/>
            <person name="Barry K."/>
            <person name="Miller A.N."/>
            <person name="Grigoriev I.V."/>
            <person name="Debuchy R."/>
            <person name="Gladieux P."/>
            <person name="Hiltunen Thoren M."/>
            <person name="Johannesson H."/>
        </authorList>
    </citation>
    <scope>NUCLEOTIDE SEQUENCE</scope>
    <source>
        <strain evidence="2">CBS 141.50</strain>
    </source>
</reference>
<gene>
    <name evidence="2" type="ORF">C8A04DRAFT_27844</name>
</gene>
<reference evidence="2" key="2">
    <citation type="submission" date="2023-05" db="EMBL/GenBank/DDBJ databases">
        <authorList>
            <consortium name="Lawrence Berkeley National Laboratory"/>
            <person name="Steindorff A."/>
            <person name="Hensen N."/>
            <person name="Bonometti L."/>
            <person name="Westerberg I."/>
            <person name="Brannstrom I.O."/>
            <person name="Guillou S."/>
            <person name="Cros-Aarteil S."/>
            <person name="Calhoun S."/>
            <person name="Haridas S."/>
            <person name="Kuo A."/>
            <person name="Mondo S."/>
            <person name="Pangilinan J."/>
            <person name="Riley R."/>
            <person name="Labutti K."/>
            <person name="Andreopoulos B."/>
            <person name="Lipzen A."/>
            <person name="Chen C."/>
            <person name="Yanf M."/>
            <person name="Daum C."/>
            <person name="Ng V."/>
            <person name="Clum A."/>
            <person name="Ohm R."/>
            <person name="Martin F."/>
            <person name="Silar P."/>
            <person name="Natvig D."/>
            <person name="Lalanne C."/>
            <person name="Gautier V."/>
            <person name="Ament-Velasquez S.L."/>
            <person name="Kruys A."/>
            <person name="Hutchinson M.I."/>
            <person name="Powell A.J."/>
            <person name="Barry K."/>
            <person name="Miller A.N."/>
            <person name="Grigoriev I.V."/>
            <person name="Debuchy R."/>
            <person name="Gladieux P."/>
            <person name="Thoren M.H."/>
            <person name="Johannesson H."/>
        </authorList>
    </citation>
    <scope>NUCLEOTIDE SEQUENCE</scope>
    <source>
        <strain evidence="2">CBS 141.50</strain>
    </source>
</reference>
<dbReference type="RefSeq" id="XP_062637761.1">
    <property type="nucleotide sequence ID" value="XM_062780432.1"/>
</dbReference>
<proteinExistence type="predicted"/>
<dbReference type="GeneID" id="87817045"/>
<feature type="compositionally biased region" description="Basic and acidic residues" evidence="1">
    <location>
        <begin position="90"/>
        <end position="104"/>
    </location>
</feature>
<dbReference type="Proteomes" id="UP001302676">
    <property type="component" value="Unassembled WGS sequence"/>
</dbReference>
<evidence type="ECO:0000256" key="1">
    <source>
        <dbReference type="SAM" id="MobiDB-lite"/>
    </source>
</evidence>
<feature type="region of interest" description="Disordered" evidence="1">
    <location>
        <begin position="22"/>
        <end position="128"/>
    </location>
</feature>
<sequence>MASQLARPSIGSLQAAFSSCRISTTTKATTTATPPYTAAQWRNFSTTPTAAQGITIPPESPKYIRVPEPPQASEQKLPRVRGHLPIPRDLFPKRDGNRKAKPEFTKAANPLSKSEAAGKPPRSEEEARHRVFAAARREAMASGLQDLYARKKRREGIVRARGSRIWAANKAAAMAPERLDDILTRPTVRAATALQTAVLPDPERFEKAEAARARHAARMAAKEEEQRDALAQLYVAARDFIVDEAALEERIENIFTPRYHNMGSHNSGVSIWDSRSAPVSTGDLRANLNSATGKGFDTDTTKRSAANRTLERQKTVAEELTGGKL</sequence>
<dbReference type="PROSITE" id="PS51257">
    <property type="entry name" value="PROKAR_LIPOPROTEIN"/>
    <property type="match status" value="1"/>
</dbReference>
<feature type="compositionally biased region" description="Low complexity" evidence="1">
    <location>
        <begin position="24"/>
        <end position="39"/>
    </location>
</feature>
<dbReference type="EMBL" id="MU853577">
    <property type="protein sequence ID" value="KAK4144390.1"/>
    <property type="molecule type" value="Genomic_DNA"/>
</dbReference>
<dbReference type="Pfam" id="PF26163">
    <property type="entry name" value="mS26"/>
    <property type="match status" value="1"/>
</dbReference>
<feature type="compositionally biased region" description="Polar residues" evidence="1">
    <location>
        <begin position="40"/>
        <end position="52"/>
    </location>
</feature>
<accession>A0AAN6V5F1</accession>
<dbReference type="AlphaFoldDB" id="A0AAN6V5F1"/>